<feature type="region of interest" description="Disordered" evidence="8">
    <location>
        <begin position="1"/>
        <end position="28"/>
    </location>
</feature>
<evidence type="ECO:0000256" key="6">
    <source>
        <dbReference type="ARBA" id="ARBA00023004"/>
    </source>
</evidence>
<evidence type="ECO:0000256" key="8">
    <source>
        <dbReference type="SAM" id="MobiDB-lite"/>
    </source>
</evidence>
<dbReference type="GO" id="GO:0071949">
    <property type="term" value="F:FAD binding"/>
    <property type="evidence" value="ECO:0007669"/>
    <property type="project" value="InterPro"/>
</dbReference>
<evidence type="ECO:0000256" key="5">
    <source>
        <dbReference type="ARBA" id="ARBA00023002"/>
    </source>
</evidence>
<dbReference type="SUPFAM" id="SSF55103">
    <property type="entry name" value="FAD-linked oxidases, C-terminal domain"/>
    <property type="match status" value="1"/>
</dbReference>
<dbReference type="PROSITE" id="PS51387">
    <property type="entry name" value="FAD_PCMH"/>
    <property type="match status" value="1"/>
</dbReference>
<name>A0A0S4QS56_9ACTN</name>
<dbReference type="InterPro" id="IPR006094">
    <property type="entry name" value="Oxid_FAD_bind_N"/>
</dbReference>
<dbReference type="SUPFAM" id="SSF46548">
    <property type="entry name" value="alpha-helical ferredoxin"/>
    <property type="match status" value="1"/>
</dbReference>
<feature type="region of interest" description="Disordered" evidence="8">
    <location>
        <begin position="216"/>
        <end position="242"/>
    </location>
</feature>
<feature type="domain" description="FAD-binding PCMH-type" evidence="10">
    <location>
        <begin position="60"/>
        <end position="311"/>
    </location>
</feature>
<dbReference type="InterPro" id="IPR017900">
    <property type="entry name" value="4Fe4S_Fe_S_CS"/>
</dbReference>
<dbReference type="PROSITE" id="PS00198">
    <property type="entry name" value="4FE4S_FER_1"/>
    <property type="match status" value="1"/>
</dbReference>
<dbReference type="InterPro" id="IPR016169">
    <property type="entry name" value="FAD-bd_PCMH_sub2"/>
</dbReference>
<keyword evidence="7" id="KW-0411">Iron-sulfur</keyword>
<dbReference type="Gene3D" id="3.30.43.10">
    <property type="entry name" value="Uridine Diphospho-n-acetylenolpyruvylglucosamine Reductase, domain 2"/>
    <property type="match status" value="1"/>
</dbReference>
<organism evidence="11 12">
    <name type="scientific">Parafrankia irregularis</name>
    <dbReference type="NCBI Taxonomy" id="795642"/>
    <lineage>
        <taxon>Bacteria</taxon>
        <taxon>Bacillati</taxon>
        <taxon>Actinomycetota</taxon>
        <taxon>Actinomycetes</taxon>
        <taxon>Frankiales</taxon>
        <taxon>Frankiaceae</taxon>
        <taxon>Parafrankia</taxon>
    </lineage>
</organism>
<keyword evidence="5" id="KW-0560">Oxidoreductase</keyword>
<reference evidence="12" key="1">
    <citation type="submission" date="2015-11" db="EMBL/GenBank/DDBJ databases">
        <authorList>
            <person name="Varghese N."/>
        </authorList>
    </citation>
    <scope>NUCLEOTIDE SEQUENCE [LARGE SCALE GENOMIC DNA]</scope>
    <source>
        <strain evidence="12">DSM 45899</strain>
    </source>
</reference>
<protein>
    <submittedName>
        <fullName evidence="11">Fe-S oxidoreductase</fullName>
    </submittedName>
</protein>
<evidence type="ECO:0000256" key="3">
    <source>
        <dbReference type="ARBA" id="ARBA00022723"/>
    </source>
</evidence>
<evidence type="ECO:0000313" key="12">
    <source>
        <dbReference type="Proteomes" id="UP000198802"/>
    </source>
</evidence>
<evidence type="ECO:0000256" key="4">
    <source>
        <dbReference type="ARBA" id="ARBA00022827"/>
    </source>
</evidence>
<accession>A0A0S4QS56</accession>
<evidence type="ECO:0000313" key="11">
    <source>
        <dbReference type="EMBL" id="CUU58453.1"/>
    </source>
</evidence>
<dbReference type="GO" id="GO:1903457">
    <property type="term" value="P:lactate catabolic process"/>
    <property type="evidence" value="ECO:0007669"/>
    <property type="project" value="TreeGrafter"/>
</dbReference>
<dbReference type="PANTHER" id="PTHR11748">
    <property type="entry name" value="D-LACTATE DEHYDROGENASE"/>
    <property type="match status" value="1"/>
</dbReference>
<dbReference type="InterPro" id="IPR036318">
    <property type="entry name" value="FAD-bd_PCMH-like_sf"/>
</dbReference>
<comment type="cofactor">
    <cofactor evidence="1">
        <name>FAD</name>
        <dbReference type="ChEBI" id="CHEBI:57692"/>
    </cofactor>
</comment>
<gene>
    <name evidence="11" type="ORF">Ga0074812_11987</name>
</gene>
<dbReference type="RefSeq" id="WP_091281558.1">
    <property type="nucleotide sequence ID" value="NZ_FAOZ01000019.1"/>
</dbReference>
<dbReference type="PANTHER" id="PTHR11748:SF119">
    <property type="entry name" value="D-2-HYDROXYGLUTARATE DEHYDROGENASE"/>
    <property type="match status" value="1"/>
</dbReference>
<dbReference type="GO" id="GO:0051536">
    <property type="term" value="F:iron-sulfur cluster binding"/>
    <property type="evidence" value="ECO:0007669"/>
    <property type="project" value="UniProtKB-KW"/>
</dbReference>
<keyword evidence="6" id="KW-0408">Iron</keyword>
<sequence length="1019" mass="107183">MRTVTVEAATGGRPDGPNRLAGTTGAGGPELRAALRRAGVSDLDDSSLTRSLYSSDASLYRVEPRVVVHPRDAGEVLAVLDVARRLSIPVTSRGAGTSLAGNAVGSGIILDFYRHMNRLLDVDPEAGIATVEPGIVQAALQRAVIPAGWRFGPDPSTHNRCTIGGMIGNNACGSRALGYGRTADNVLGLDLLTGAGERFTCGGLASPGMTATLGVPGASGAPSAPSASGLPGVPSSSGVSGEPRVVGELRELIGESLAVVRTELGRFGRQVSGYSLEHLLPERHFDLARALVGSEGTLGIVLAAQLRLVRDPAHRILVALGYPDMPTAADAVPAILPFGPVACEGLDVSIVDVVRRGRGASSVPPLPRGDGWLFVELAGDDPGALGETARALAAEAGALEHRVITDAAQMARLWRIREDGAGLVARTADGTPAHAGWEDAAVPPERLGGYLREFRALLTDHGLTGVPYGHFGDGCVHIRIDFPFDRSDGRARFREFLFDAARLAAAHGGSMSGEHGDGRARGELLPLMYSPAAIELFGRVKALFDPDNLLNPGVIVDPAPVDADIRVAAARPRRDGLALAYHDDRGDLSMAVHRCTGVGRCIAGPAGAGNVMCPSYLATREEKDSTRGRARVLQDAVAGNLGPAGLAAPEVHEALDLCLSCKGCASDCPTGVDMASYKAEALYQKYRHRLRPRAHYLLGWLPRWLRLAAAVPGTAGVLNTVAGWGWARPLVAWLAGVDRRRELPRLATRTFRSSVRSSVRRTPPTPPARTDAGEAGRRGEVVLFVDTFSNHFSPPAAHAVVEVLERAGWAVRLPERQVCCGLTWFSTGQLSGARRQMARTVAELLPHVRAGRLVVGVEPSCTAALRTDAVELLATPEAREVADAVRTLAELLESTPDYRPPSLASMGPLIAQPHCHHHAVLGWSPDAQLLADAGADVQQLGGCCGLAGNFGVERGHHDISVKVAEQQLLPAVRAKPEATVLADGFSCRTQLDSLTGRHGVHLAELLVAALRADNGTGRA</sequence>
<keyword evidence="4" id="KW-0274">FAD</keyword>
<dbReference type="SUPFAM" id="SSF56176">
    <property type="entry name" value="FAD-binding/transporter-associated domain-like"/>
    <property type="match status" value="1"/>
</dbReference>
<dbReference type="InterPro" id="IPR016167">
    <property type="entry name" value="FAD-bd_PCMH_sub1"/>
</dbReference>
<dbReference type="Gene3D" id="1.10.45.10">
    <property type="entry name" value="Vanillyl-alcohol Oxidase, Chain A, domain 4"/>
    <property type="match status" value="1"/>
</dbReference>
<proteinExistence type="predicted"/>
<dbReference type="Gene3D" id="3.30.70.2740">
    <property type="match status" value="1"/>
</dbReference>
<keyword evidence="12" id="KW-1185">Reference proteome</keyword>
<keyword evidence="3" id="KW-0479">Metal-binding</keyword>
<dbReference type="Pfam" id="PF02913">
    <property type="entry name" value="FAD-oxidase_C"/>
    <property type="match status" value="1"/>
</dbReference>
<dbReference type="AlphaFoldDB" id="A0A0S4QS56"/>
<dbReference type="InterPro" id="IPR016166">
    <property type="entry name" value="FAD-bd_PCMH"/>
</dbReference>
<evidence type="ECO:0000256" key="1">
    <source>
        <dbReference type="ARBA" id="ARBA00001974"/>
    </source>
</evidence>
<dbReference type="Pfam" id="PF13183">
    <property type="entry name" value="Fer4_8"/>
    <property type="match status" value="1"/>
</dbReference>
<keyword evidence="2" id="KW-0285">Flavoprotein</keyword>
<dbReference type="GO" id="GO:0004458">
    <property type="term" value="F:D-lactate dehydrogenase (cytochrome) activity"/>
    <property type="evidence" value="ECO:0007669"/>
    <property type="project" value="TreeGrafter"/>
</dbReference>
<feature type="region of interest" description="Disordered" evidence="8">
    <location>
        <begin position="754"/>
        <end position="773"/>
    </location>
</feature>
<dbReference type="InterPro" id="IPR004017">
    <property type="entry name" value="Cys_rich_dom"/>
</dbReference>
<dbReference type="InterPro" id="IPR017896">
    <property type="entry name" value="4Fe4S_Fe-S-bd"/>
</dbReference>
<evidence type="ECO:0000256" key="7">
    <source>
        <dbReference type="ARBA" id="ARBA00023014"/>
    </source>
</evidence>
<dbReference type="GO" id="GO:0008720">
    <property type="term" value="F:D-lactate dehydrogenase (NAD+) activity"/>
    <property type="evidence" value="ECO:0007669"/>
    <property type="project" value="TreeGrafter"/>
</dbReference>
<evidence type="ECO:0000259" key="9">
    <source>
        <dbReference type="PROSITE" id="PS51379"/>
    </source>
</evidence>
<dbReference type="PROSITE" id="PS51379">
    <property type="entry name" value="4FE4S_FER_2"/>
    <property type="match status" value="1"/>
</dbReference>
<dbReference type="Pfam" id="PF02754">
    <property type="entry name" value="CCG"/>
    <property type="match status" value="1"/>
</dbReference>
<evidence type="ECO:0000259" key="10">
    <source>
        <dbReference type="PROSITE" id="PS51387"/>
    </source>
</evidence>
<evidence type="ECO:0000256" key="2">
    <source>
        <dbReference type="ARBA" id="ARBA00022630"/>
    </source>
</evidence>
<dbReference type="InterPro" id="IPR016164">
    <property type="entry name" value="FAD-linked_Oxase-like_C"/>
</dbReference>
<dbReference type="Pfam" id="PF01565">
    <property type="entry name" value="FAD_binding_4"/>
    <property type="match status" value="1"/>
</dbReference>
<dbReference type="EMBL" id="FAOZ01000019">
    <property type="protein sequence ID" value="CUU58453.1"/>
    <property type="molecule type" value="Genomic_DNA"/>
</dbReference>
<dbReference type="Proteomes" id="UP000198802">
    <property type="component" value="Unassembled WGS sequence"/>
</dbReference>
<dbReference type="InterPro" id="IPR004113">
    <property type="entry name" value="FAD-bd_oxidored_4_C"/>
</dbReference>
<feature type="domain" description="4Fe-4S ferredoxin-type" evidence="9">
    <location>
        <begin position="647"/>
        <end position="678"/>
    </location>
</feature>
<dbReference type="GO" id="GO:0046872">
    <property type="term" value="F:metal ion binding"/>
    <property type="evidence" value="ECO:0007669"/>
    <property type="project" value="UniProtKB-KW"/>
</dbReference>
<dbReference type="Gene3D" id="3.30.465.10">
    <property type="match status" value="1"/>
</dbReference>
<dbReference type="InterPro" id="IPR016171">
    <property type="entry name" value="Vanillyl_alc_oxidase_C-sub2"/>
</dbReference>